<keyword evidence="3" id="KW-1185">Reference proteome</keyword>
<comment type="caution">
    <text evidence="2">The sequence shown here is derived from an EMBL/GenBank/DDBJ whole genome shotgun (WGS) entry which is preliminary data.</text>
</comment>
<feature type="compositionally biased region" description="Gly residues" evidence="1">
    <location>
        <begin position="374"/>
        <end position="385"/>
    </location>
</feature>
<organism evidence="2 3">
    <name type="scientific">Triparma laevis f. longispina</name>
    <dbReference type="NCBI Taxonomy" id="1714387"/>
    <lineage>
        <taxon>Eukaryota</taxon>
        <taxon>Sar</taxon>
        <taxon>Stramenopiles</taxon>
        <taxon>Ochrophyta</taxon>
        <taxon>Bolidophyceae</taxon>
        <taxon>Parmales</taxon>
        <taxon>Triparmaceae</taxon>
        <taxon>Triparma</taxon>
    </lineage>
</organism>
<feature type="region of interest" description="Disordered" evidence="1">
    <location>
        <begin position="371"/>
        <end position="394"/>
    </location>
</feature>
<gene>
    <name evidence="2" type="ORF">TrLO_g10055</name>
</gene>
<sequence>MTDVEEAPKVIDDGSESEEELIISASTLLNLGDAPPEEEGGGEGGEGGGQEGEGEGGKILGESASAPVLGSPDVDGARRTVMFSSDTADSEVPKEEVKNKRHERRSVGKRSLTLGGRQKTEKLSTDEQLAHLNRNFSNILMLVSRSLDALSDVFAKNKGKGSEVKAIKLGQQLTFHLAEVNIIITKVTNMCDGKTKVSTGSLVPDSVEEALATSKHTLSVLLPKFNKMMTATKVAGAVTKIEEGILDGIDEALSDAAEQMDNLGNWLKESGLSSAAGTVMLAMRWKNKAFGKKRSNHFGSIRVAPGGSPIGTVGGGGGGSTGANAQVANALADAKKEAMADLGDLLGEGGEGGETTGGGLAGLAGAVGAKVGVTEGGGEGEGGGAPAPAPAPEV</sequence>
<feature type="compositionally biased region" description="Gly residues" evidence="1">
    <location>
        <begin position="42"/>
        <end position="51"/>
    </location>
</feature>
<proteinExistence type="predicted"/>
<name>A0A9W7CCI7_9STRA</name>
<evidence type="ECO:0000256" key="1">
    <source>
        <dbReference type="SAM" id="MobiDB-lite"/>
    </source>
</evidence>
<evidence type="ECO:0000313" key="3">
    <source>
        <dbReference type="Proteomes" id="UP001165122"/>
    </source>
</evidence>
<feature type="compositionally biased region" description="Basic residues" evidence="1">
    <location>
        <begin position="99"/>
        <end position="108"/>
    </location>
</feature>
<reference evidence="3" key="1">
    <citation type="journal article" date="2023" name="Commun. Biol.">
        <title>Genome analysis of Parmales, the sister group of diatoms, reveals the evolutionary specialization of diatoms from phago-mixotrophs to photoautotrophs.</title>
        <authorList>
            <person name="Ban H."/>
            <person name="Sato S."/>
            <person name="Yoshikawa S."/>
            <person name="Yamada K."/>
            <person name="Nakamura Y."/>
            <person name="Ichinomiya M."/>
            <person name="Sato N."/>
            <person name="Blanc-Mathieu R."/>
            <person name="Endo H."/>
            <person name="Kuwata A."/>
            <person name="Ogata H."/>
        </authorList>
    </citation>
    <scope>NUCLEOTIDE SEQUENCE [LARGE SCALE GENOMIC DNA]</scope>
    <source>
        <strain evidence="3">NIES 3700</strain>
    </source>
</reference>
<dbReference type="OrthoDB" id="10384184at2759"/>
<dbReference type="Proteomes" id="UP001165122">
    <property type="component" value="Unassembled WGS sequence"/>
</dbReference>
<accession>A0A9W7CCI7</accession>
<feature type="compositionally biased region" description="Basic and acidic residues" evidence="1">
    <location>
        <begin position="1"/>
        <end position="12"/>
    </location>
</feature>
<dbReference type="EMBL" id="BRXW01000040">
    <property type="protein sequence ID" value="GMI02116.1"/>
    <property type="molecule type" value="Genomic_DNA"/>
</dbReference>
<evidence type="ECO:0000313" key="2">
    <source>
        <dbReference type="EMBL" id="GMI02116.1"/>
    </source>
</evidence>
<dbReference type="AlphaFoldDB" id="A0A9W7CCI7"/>
<feature type="region of interest" description="Disordered" evidence="1">
    <location>
        <begin position="1"/>
        <end position="111"/>
    </location>
</feature>
<protein>
    <submittedName>
        <fullName evidence="2">Uncharacterized protein</fullName>
    </submittedName>
</protein>